<proteinExistence type="predicted"/>
<dbReference type="GO" id="GO:0043565">
    <property type="term" value="F:sequence-specific DNA binding"/>
    <property type="evidence" value="ECO:0007669"/>
    <property type="project" value="InterPro"/>
</dbReference>
<dbReference type="PRINTS" id="PR00032">
    <property type="entry name" value="HTHARAC"/>
</dbReference>
<sequence>MAKEHSTNFVLHAKSNQFHWEGTGQLSIKTFSNGKALYKTNKGFFAVEENRYLLLNEGEYTISIDQKEEVESFCIFFRDGFAGEVLRTMSSSSNALLTDPFKDSDSIGFFEKTYNATTSLSARLTAFKKNLAVLKEDPLGYEEQFHMFMQSLLYTQLDTLKEIESLNAVRSSTREELYRRISIANDYIRSFFDTAISLDDIARISCMSANHLLRTYIQLFGKTPYQHISELRLEKAKRLLKNPGLSITDITFELGFSNPVSFSKMFRQHEGLSPNQYRKKVILDKN</sequence>
<dbReference type="Proteomes" id="UP000257144">
    <property type="component" value="Unassembled WGS sequence"/>
</dbReference>
<dbReference type="InterPro" id="IPR020449">
    <property type="entry name" value="Tscrpt_reg_AraC-type_HTH"/>
</dbReference>
<dbReference type="Pfam" id="PF12833">
    <property type="entry name" value="HTH_18"/>
    <property type="match status" value="1"/>
</dbReference>
<dbReference type="GO" id="GO:0003700">
    <property type="term" value="F:DNA-binding transcription factor activity"/>
    <property type="evidence" value="ECO:0007669"/>
    <property type="project" value="InterPro"/>
</dbReference>
<evidence type="ECO:0000313" key="6">
    <source>
        <dbReference type="Proteomes" id="UP000257144"/>
    </source>
</evidence>
<keyword evidence="6" id="KW-1185">Reference proteome</keyword>
<gene>
    <name evidence="5" type="ORF">DRW41_05705</name>
</gene>
<evidence type="ECO:0000256" key="1">
    <source>
        <dbReference type="ARBA" id="ARBA00023015"/>
    </source>
</evidence>
<name>A0A3D8GSQ6_9BACI</name>
<dbReference type="InterPro" id="IPR018062">
    <property type="entry name" value="HTH_AraC-typ_CS"/>
</dbReference>
<dbReference type="PROSITE" id="PS00041">
    <property type="entry name" value="HTH_ARAC_FAMILY_1"/>
    <property type="match status" value="1"/>
</dbReference>
<dbReference type="PANTHER" id="PTHR43280">
    <property type="entry name" value="ARAC-FAMILY TRANSCRIPTIONAL REGULATOR"/>
    <property type="match status" value="1"/>
</dbReference>
<accession>A0A3D8GSQ6</accession>
<evidence type="ECO:0000259" key="4">
    <source>
        <dbReference type="PROSITE" id="PS01124"/>
    </source>
</evidence>
<dbReference type="SMART" id="SM00342">
    <property type="entry name" value="HTH_ARAC"/>
    <property type="match status" value="1"/>
</dbReference>
<dbReference type="OrthoDB" id="192171at2"/>
<reference evidence="5 6" key="1">
    <citation type="submission" date="2018-07" db="EMBL/GenBank/DDBJ databases">
        <title>Bacillus sp. YLB-04 draft genome sequence.</title>
        <authorList>
            <person name="Yu L."/>
            <person name="Tang X."/>
        </authorList>
    </citation>
    <scope>NUCLEOTIDE SEQUENCE [LARGE SCALE GENOMIC DNA]</scope>
    <source>
        <strain evidence="5 6">YLB-04</strain>
    </source>
</reference>
<protein>
    <submittedName>
        <fullName evidence="5">AraC family transcriptional regulator</fullName>
    </submittedName>
</protein>
<dbReference type="SUPFAM" id="SSF46689">
    <property type="entry name" value="Homeodomain-like"/>
    <property type="match status" value="2"/>
</dbReference>
<comment type="caution">
    <text evidence="5">The sequence shown here is derived from an EMBL/GenBank/DDBJ whole genome shotgun (WGS) entry which is preliminary data.</text>
</comment>
<dbReference type="EMBL" id="QNQT01000002">
    <property type="protein sequence ID" value="RDU37342.1"/>
    <property type="molecule type" value="Genomic_DNA"/>
</dbReference>
<dbReference type="InterPro" id="IPR009057">
    <property type="entry name" value="Homeodomain-like_sf"/>
</dbReference>
<organism evidence="5 6">
    <name type="scientific">Neobacillus piezotolerans</name>
    <dbReference type="NCBI Taxonomy" id="2259171"/>
    <lineage>
        <taxon>Bacteria</taxon>
        <taxon>Bacillati</taxon>
        <taxon>Bacillota</taxon>
        <taxon>Bacilli</taxon>
        <taxon>Bacillales</taxon>
        <taxon>Bacillaceae</taxon>
        <taxon>Neobacillus</taxon>
    </lineage>
</organism>
<dbReference type="RefSeq" id="WP_115451016.1">
    <property type="nucleotide sequence ID" value="NZ_QNQT01000002.1"/>
</dbReference>
<evidence type="ECO:0000256" key="3">
    <source>
        <dbReference type="ARBA" id="ARBA00023163"/>
    </source>
</evidence>
<keyword evidence="2" id="KW-0238">DNA-binding</keyword>
<dbReference type="InterPro" id="IPR018060">
    <property type="entry name" value="HTH_AraC"/>
</dbReference>
<keyword evidence="3" id="KW-0804">Transcription</keyword>
<keyword evidence="1" id="KW-0805">Transcription regulation</keyword>
<evidence type="ECO:0000256" key="2">
    <source>
        <dbReference type="ARBA" id="ARBA00023125"/>
    </source>
</evidence>
<dbReference type="PANTHER" id="PTHR43280:SF2">
    <property type="entry name" value="HTH-TYPE TRANSCRIPTIONAL REGULATOR EXSA"/>
    <property type="match status" value="1"/>
</dbReference>
<feature type="domain" description="HTH araC/xylS-type" evidence="4">
    <location>
        <begin position="182"/>
        <end position="280"/>
    </location>
</feature>
<dbReference type="AlphaFoldDB" id="A0A3D8GSQ6"/>
<dbReference type="PROSITE" id="PS01124">
    <property type="entry name" value="HTH_ARAC_FAMILY_2"/>
    <property type="match status" value="1"/>
</dbReference>
<evidence type="ECO:0000313" key="5">
    <source>
        <dbReference type="EMBL" id="RDU37342.1"/>
    </source>
</evidence>
<dbReference type="Gene3D" id="1.10.10.60">
    <property type="entry name" value="Homeodomain-like"/>
    <property type="match status" value="2"/>
</dbReference>